<dbReference type="EMBL" id="KV454488">
    <property type="protein sequence ID" value="ODV59053.1"/>
    <property type="molecule type" value="Genomic_DNA"/>
</dbReference>
<dbReference type="InterPro" id="IPR029044">
    <property type="entry name" value="Nucleotide-diphossugar_trans"/>
</dbReference>
<comment type="subcellular location">
    <subcellularLocation>
        <location evidence="1">Golgi apparatus membrane</location>
        <topology evidence="1">Single-pass type II membrane protein</topology>
    </subcellularLocation>
</comment>
<dbReference type="Proteomes" id="UP000095038">
    <property type="component" value="Unassembled WGS sequence"/>
</dbReference>
<dbReference type="SUPFAM" id="SSF53448">
    <property type="entry name" value="Nucleotide-diphospho-sugar transferases"/>
    <property type="match status" value="1"/>
</dbReference>
<gene>
    <name evidence="11" type="ORF">ASCRUDRAFT_38131</name>
</gene>
<evidence type="ECO:0000256" key="4">
    <source>
        <dbReference type="ARBA" id="ARBA00022679"/>
    </source>
</evidence>
<dbReference type="OrthoDB" id="430354at2759"/>
<dbReference type="GO" id="GO:0000026">
    <property type="term" value="F:alpha-1,2-mannosyltransferase activity"/>
    <property type="evidence" value="ECO:0007669"/>
    <property type="project" value="UniProtKB-ARBA"/>
</dbReference>
<proteinExistence type="inferred from homology"/>
<dbReference type="InterPro" id="IPR022751">
    <property type="entry name" value="Alpha_mannosyltransferase"/>
</dbReference>
<evidence type="ECO:0000256" key="3">
    <source>
        <dbReference type="ARBA" id="ARBA00009105"/>
    </source>
</evidence>
<comment type="similarity">
    <text evidence="3">Belongs to the MNN1/MNT family.</text>
</comment>
<dbReference type="PANTHER" id="PTHR31646">
    <property type="entry name" value="ALPHA-1,2-MANNOSYLTRANSFERASE MNN2"/>
    <property type="match status" value="1"/>
</dbReference>
<organism evidence="11 12">
    <name type="scientific">Ascoidea rubescens DSM 1968</name>
    <dbReference type="NCBI Taxonomy" id="1344418"/>
    <lineage>
        <taxon>Eukaryota</taxon>
        <taxon>Fungi</taxon>
        <taxon>Dikarya</taxon>
        <taxon>Ascomycota</taxon>
        <taxon>Saccharomycotina</taxon>
        <taxon>Saccharomycetes</taxon>
        <taxon>Ascoideaceae</taxon>
        <taxon>Ascoidea</taxon>
    </lineage>
</organism>
<reference evidence="12" key="1">
    <citation type="submission" date="2016-05" db="EMBL/GenBank/DDBJ databases">
        <title>Comparative genomics of biotechnologically important yeasts.</title>
        <authorList>
            <consortium name="DOE Joint Genome Institute"/>
            <person name="Riley R."/>
            <person name="Haridas S."/>
            <person name="Wolfe K.H."/>
            <person name="Lopes M.R."/>
            <person name="Hittinger C.T."/>
            <person name="Goker M."/>
            <person name="Salamov A."/>
            <person name="Wisecaver J."/>
            <person name="Long T.M."/>
            <person name="Aerts A.L."/>
            <person name="Barry K."/>
            <person name="Choi C."/>
            <person name="Clum A."/>
            <person name="Coughlan A.Y."/>
            <person name="Deshpande S."/>
            <person name="Douglass A.P."/>
            <person name="Hanson S.J."/>
            <person name="Klenk H.-P."/>
            <person name="Labutti K."/>
            <person name="Lapidus A."/>
            <person name="Lindquist E."/>
            <person name="Lipzen A."/>
            <person name="Meier-Kolthoff J.P."/>
            <person name="Ohm R.A."/>
            <person name="Otillar R.P."/>
            <person name="Pangilinan J."/>
            <person name="Peng Y."/>
            <person name="Rokas A."/>
            <person name="Rosa C.A."/>
            <person name="Scheuner C."/>
            <person name="Sibirny A.A."/>
            <person name="Slot J.C."/>
            <person name="Stielow J.B."/>
            <person name="Sun H."/>
            <person name="Kurtzman C.P."/>
            <person name="Blackwell M."/>
            <person name="Grigoriev I.V."/>
            <person name="Jeffries T.W."/>
        </authorList>
    </citation>
    <scope>NUCLEOTIDE SEQUENCE [LARGE SCALE GENOMIC DNA]</scope>
    <source>
        <strain evidence="12">DSM 1968</strain>
    </source>
</reference>
<dbReference type="PANTHER" id="PTHR31646:SF1">
    <property type="entry name" value="ALPHA-1,2-MANNOSYLTRANSFERASE MNN2"/>
    <property type="match status" value="1"/>
</dbReference>
<dbReference type="GeneID" id="30964462"/>
<evidence type="ECO:0000256" key="1">
    <source>
        <dbReference type="ARBA" id="ARBA00004323"/>
    </source>
</evidence>
<evidence type="ECO:0000256" key="9">
    <source>
        <dbReference type="ARBA" id="ARBA00023136"/>
    </source>
</evidence>
<evidence type="ECO:0000256" key="2">
    <source>
        <dbReference type="ARBA" id="ARBA00004922"/>
    </source>
</evidence>
<dbReference type="AlphaFoldDB" id="A0A1D2VC40"/>
<dbReference type="GO" id="GO:0000139">
    <property type="term" value="C:Golgi membrane"/>
    <property type="evidence" value="ECO:0007669"/>
    <property type="project" value="UniProtKB-SubCell"/>
</dbReference>
<dbReference type="GO" id="GO:0046354">
    <property type="term" value="P:mannan biosynthetic process"/>
    <property type="evidence" value="ECO:0007669"/>
    <property type="project" value="TreeGrafter"/>
</dbReference>
<dbReference type="RefSeq" id="XP_020045360.1">
    <property type="nucleotide sequence ID" value="XM_020190826.1"/>
</dbReference>
<evidence type="ECO:0000256" key="7">
    <source>
        <dbReference type="ARBA" id="ARBA00022989"/>
    </source>
</evidence>
<evidence type="ECO:0000313" key="12">
    <source>
        <dbReference type="Proteomes" id="UP000095038"/>
    </source>
</evidence>
<keyword evidence="10" id="KW-0325">Glycoprotein</keyword>
<keyword evidence="5" id="KW-0812">Transmembrane</keyword>
<dbReference type="FunFam" id="3.90.550.10:FF:000177">
    <property type="entry name" value="MNN5p Alpha-1,2-mannosyltransferase"/>
    <property type="match status" value="1"/>
</dbReference>
<accession>A0A1D2VC40</accession>
<dbReference type="STRING" id="1344418.A0A1D2VC40"/>
<keyword evidence="8" id="KW-0333">Golgi apparatus</keyword>
<sequence>MLISYYFDNPNLQIQKVNDFFTNIFNTIELAKPTVSSLTKKYKSKSPTISSDKIKEPIYDEEFLKTFLQLDPVEINSLKLSHEIFMKNTPNSIPNDLNYVGNGIVYAGGGKYNWLTLLSIKSLRRTGSTLPVEVLIPTIDDYEIDLCTQIFPSLNARCIFLPEVLGKNVIQNFKFKGYQYKVFAILASSFQNVLLLDSDNMPAIKPDYLFDSEVFQDNGLVTWPDFWRRTTSPYFYDIADVHVGERIRFGYTNYGIYTHGISVQDEKNISKVPFHDREGAIPDSSTESGQLLVNKKTHFKMLLLSLYYNTYGPDHYYPLLSQGSTGEGDKDTFLAAAVKTGSKFYQVNKFVGVLGYNADGGYHGTSMVQHDPVEDYQKFQKNANILNLINEDENDLVLKPASPKIVFVHSNFPKLNPAALKKNKILVDKEEKRHRYYSKNKIEGFDLELKIWEDMRYFICELQLKLLAFGGMGTDDICEELNEQIKYLESTTI</sequence>
<evidence type="ECO:0000256" key="8">
    <source>
        <dbReference type="ARBA" id="ARBA00023034"/>
    </source>
</evidence>
<keyword evidence="6" id="KW-0735">Signal-anchor</keyword>
<comment type="pathway">
    <text evidence="2">Protein modification; protein glycosylation.</text>
</comment>
<keyword evidence="12" id="KW-1185">Reference proteome</keyword>
<keyword evidence="7" id="KW-1133">Transmembrane helix</keyword>
<evidence type="ECO:0000256" key="6">
    <source>
        <dbReference type="ARBA" id="ARBA00022968"/>
    </source>
</evidence>
<evidence type="ECO:0000313" key="11">
    <source>
        <dbReference type="EMBL" id="ODV59053.1"/>
    </source>
</evidence>
<evidence type="ECO:0000256" key="5">
    <source>
        <dbReference type="ARBA" id="ARBA00022692"/>
    </source>
</evidence>
<keyword evidence="9" id="KW-0472">Membrane</keyword>
<evidence type="ECO:0000256" key="10">
    <source>
        <dbReference type="ARBA" id="ARBA00023180"/>
    </source>
</evidence>
<dbReference type="InParanoid" id="A0A1D2VC40"/>
<protein>
    <submittedName>
        <fullName evidence="11">Glycosyltransferase family 71 protein</fullName>
    </submittedName>
</protein>
<dbReference type="Pfam" id="PF11051">
    <property type="entry name" value="Mannosyl_trans3"/>
    <property type="match status" value="1"/>
</dbReference>
<dbReference type="FunCoup" id="A0A1D2VC40">
    <property type="interactions" value="59"/>
</dbReference>
<keyword evidence="4 11" id="KW-0808">Transferase</keyword>
<name>A0A1D2VC40_9ASCO</name>